<organism evidence="2">
    <name type="scientific">Culex pipiens</name>
    <name type="common">House mosquito</name>
    <dbReference type="NCBI Taxonomy" id="7175"/>
    <lineage>
        <taxon>Eukaryota</taxon>
        <taxon>Metazoa</taxon>
        <taxon>Ecdysozoa</taxon>
        <taxon>Arthropoda</taxon>
        <taxon>Hexapoda</taxon>
        <taxon>Insecta</taxon>
        <taxon>Pterygota</taxon>
        <taxon>Neoptera</taxon>
        <taxon>Endopterygota</taxon>
        <taxon>Diptera</taxon>
        <taxon>Nematocera</taxon>
        <taxon>Culicoidea</taxon>
        <taxon>Culicidae</taxon>
        <taxon>Culicinae</taxon>
        <taxon>Culicini</taxon>
        <taxon>Culex</taxon>
        <taxon>Culex</taxon>
    </lineage>
</organism>
<sequence length="246" mass="27236">MVPPPSSTVVRSVQLHRRAGVERPRVLRELHRLLHLHVPVHHPGDRVLQGCSVPQVDHLQLRLPGGHHLQHVPVHPADAVPARLAAGPVPASHSPGRHDLPGVPGRVRRGQLHPGAVHREVPHRRDRVQEATLPLAQHCQVTAQVLNDRAQLPQGGAAPERLQNRARLVQREVRLLTAPAARAGDLATSVATAAAADLFYLFSDLFIRTRLRSANCQQRFFSFSDHHQCVVSGFCERPHARMSFVF</sequence>
<reference evidence="2" key="1">
    <citation type="submission" date="2021-05" db="EMBL/GenBank/DDBJ databases">
        <authorList>
            <person name="Alioto T."/>
            <person name="Alioto T."/>
            <person name="Gomez Garrido J."/>
        </authorList>
    </citation>
    <scope>NUCLEOTIDE SEQUENCE</scope>
</reference>
<proteinExistence type="predicted"/>
<dbReference type="AlphaFoldDB" id="A0A8D8NP55"/>
<dbReference type="EMBL" id="HBUE01287364">
    <property type="protein sequence ID" value="CAG6572334.1"/>
    <property type="molecule type" value="Transcribed_RNA"/>
</dbReference>
<feature type="region of interest" description="Disordered" evidence="1">
    <location>
        <begin position="88"/>
        <end position="107"/>
    </location>
</feature>
<protein>
    <submittedName>
        <fullName evidence="2">(northern house mosquito) hypothetical protein</fullName>
    </submittedName>
</protein>
<name>A0A8D8NP55_CULPI</name>
<evidence type="ECO:0000313" key="2">
    <source>
        <dbReference type="EMBL" id="CAG6572334.1"/>
    </source>
</evidence>
<accession>A0A8D8NP55</accession>
<dbReference type="EMBL" id="HBUE01181748">
    <property type="protein sequence ID" value="CAG6520767.1"/>
    <property type="molecule type" value="Transcribed_RNA"/>
</dbReference>
<evidence type="ECO:0000256" key="1">
    <source>
        <dbReference type="SAM" id="MobiDB-lite"/>
    </source>
</evidence>